<organism evidence="2 3">
    <name type="scientific">Cenarchaeum symbiosum (strain A)</name>
    <dbReference type="NCBI Taxonomy" id="414004"/>
    <lineage>
        <taxon>Archaea</taxon>
        <taxon>Nitrososphaerota</taxon>
        <taxon>Candidatus Cenarchaeales</taxon>
        <taxon>Candidatus Cenarchaeaceae</taxon>
        <taxon>Candidatus Cenarchaeum</taxon>
    </lineage>
</organism>
<feature type="transmembrane region" description="Helical" evidence="1">
    <location>
        <begin position="71"/>
        <end position="93"/>
    </location>
</feature>
<evidence type="ECO:0000313" key="3">
    <source>
        <dbReference type="Proteomes" id="UP000000758"/>
    </source>
</evidence>
<dbReference type="EMBL" id="DP000238">
    <property type="protein sequence ID" value="ABK78460.1"/>
    <property type="molecule type" value="Genomic_DNA"/>
</dbReference>
<accession>A0RYP3</accession>
<keyword evidence="1" id="KW-1133">Transmembrane helix</keyword>
<dbReference type="HOGENOM" id="CLU_2067701_0_0_2"/>
<sequence length="118" mass="13671">MRRQILLPIYKHRSGPCRRHALGLRRLWRRSAVQAPRAVPIQCLGRFQVGRTHQIRAVKYSHLQYLGGGPLGIIMFAYVAIWLAMARIIAWPITRYQRKARRAARAAQRAGLRRRPPA</sequence>
<dbReference type="KEGG" id="csy:CENSYa_1850"/>
<evidence type="ECO:0000313" key="2">
    <source>
        <dbReference type="EMBL" id="ABK78460.1"/>
    </source>
</evidence>
<keyword evidence="3" id="KW-1185">Reference proteome</keyword>
<keyword evidence="1" id="KW-0812">Transmembrane</keyword>
<dbReference type="EnsemblBacteria" id="ABK78460">
    <property type="protein sequence ID" value="ABK78460"/>
    <property type="gene ID" value="CENSYa_1850"/>
</dbReference>
<evidence type="ECO:0000256" key="1">
    <source>
        <dbReference type="SAM" id="Phobius"/>
    </source>
</evidence>
<dbReference type="Proteomes" id="UP000000758">
    <property type="component" value="Chromosome"/>
</dbReference>
<keyword evidence="1" id="KW-0472">Membrane</keyword>
<dbReference type="AlphaFoldDB" id="A0RYP3"/>
<proteinExistence type="predicted"/>
<dbReference type="STRING" id="414004.CENSYa_1850"/>
<protein>
    <submittedName>
        <fullName evidence="2">Uncharacterized protein</fullName>
    </submittedName>
</protein>
<reference evidence="2 3" key="1">
    <citation type="journal article" date="2006" name="Proc. Natl. Acad. Sci. U.S.A.">
        <title>Genomic analysis of the uncultivated marine crenarchaeote Cenarchaeum symbiosum.</title>
        <authorList>
            <person name="Hallam S.J."/>
            <person name="Konstantinidis K.T."/>
            <person name="Putnam N."/>
            <person name="Schleper C."/>
            <person name="Watanabe Y."/>
            <person name="Sugahara J."/>
            <person name="Preston C."/>
            <person name="de la Torre J."/>
            <person name="Richardson P.M."/>
            <person name="DeLong E.F."/>
        </authorList>
    </citation>
    <scope>NUCLEOTIDE SEQUENCE [LARGE SCALE GENOMIC DNA]</scope>
    <source>
        <strain evidence="3">A</strain>
    </source>
</reference>
<gene>
    <name evidence="2" type="ordered locus">CENSYa_1850</name>
</gene>
<name>A0RYP3_CENSY</name>